<dbReference type="OrthoDB" id="3827359at2"/>
<dbReference type="RefSeq" id="WP_136423366.1">
    <property type="nucleotide sequence ID" value="NZ_OZ241748.1"/>
</dbReference>
<dbReference type="AlphaFoldDB" id="A0A4S4FZ88"/>
<dbReference type="EMBL" id="SSSN01000003">
    <property type="protein sequence ID" value="THG35691.1"/>
    <property type="molecule type" value="Genomic_DNA"/>
</dbReference>
<dbReference type="Proteomes" id="UP000307380">
    <property type="component" value="Unassembled WGS sequence"/>
</dbReference>
<evidence type="ECO:0000313" key="2">
    <source>
        <dbReference type="Proteomes" id="UP000307380"/>
    </source>
</evidence>
<name>A0A4S4FZ88_9MICO</name>
<comment type="caution">
    <text evidence="1">The sequence shown here is derived from an EMBL/GenBank/DDBJ whole genome shotgun (WGS) entry which is preliminary data.</text>
</comment>
<proteinExistence type="predicted"/>
<evidence type="ECO:0000313" key="1">
    <source>
        <dbReference type="EMBL" id="THG35691.1"/>
    </source>
</evidence>
<protein>
    <submittedName>
        <fullName evidence="1">Uncharacterized protein</fullName>
    </submittedName>
</protein>
<accession>A0A4S4FZ88</accession>
<keyword evidence="2" id="KW-1185">Reference proteome</keyword>
<gene>
    <name evidence="1" type="ORF">E6C70_06575</name>
</gene>
<reference evidence="1 2" key="1">
    <citation type="submission" date="2019-04" db="EMBL/GenBank/DDBJ databases">
        <authorList>
            <person name="Jiang L."/>
        </authorList>
    </citation>
    <scope>NUCLEOTIDE SEQUENCE [LARGE SCALE GENOMIC DNA]</scope>
    <source>
        <strain evidence="1 2">YIM 131861</strain>
    </source>
</reference>
<sequence>MRFDDLFADLEGQLEQELLTEENELRVEEERLRLGRLGLRDRLMALSADRGLGAVAAIRFELLGGTPVTVRPTTFGRDWLAGEVIDGSPWHPQCIVPFGAITAVILGRGQVDPSLEHTASDAQGRLIDRIGLPFVLRDLCRRRASVEVLSAGGAVHGTIDRVGRDHIDLAVHEAGTPRRDRAVRQYRIVPLEQIRLLRLAG</sequence>
<organism evidence="1 2">
    <name type="scientific">Orlajensenia flava</name>
    <dbReference type="NCBI Taxonomy" id="2565934"/>
    <lineage>
        <taxon>Bacteria</taxon>
        <taxon>Bacillati</taxon>
        <taxon>Actinomycetota</taxon>
        <taxon>Actinomycetes</taxon>
        <taxon>Micrococcales</taxon>
        <taxon>Microbacteriaceae</taxon>
        <taxon>Orlajensenia</taxon>
    </lineage>
</organism>